<proteinExistence type="inferred from homology"/>
<dbReference type="PIRSF" id="PIRSF037016">
    <property type="entry name" value="Pseudouridin_synth_euk_prd"/>
    <property type="match status" value="1"/>
</dbReference>
<keyword evidence="2" id="KW-0819">tRNA processing</keyword>
<feature type="region of interest" description="Disordered" evidence="5">
    <location>
        <begin position="548"/>
        <end position="587"/>
    </location>
</feature>
<evidence type="ECO:0000256" key="3">
    <source>
        <dbReference type="ARBA" id="ARBA00023235"/>
    </source>
</evidence>
<dbReference type="GO" id="GO:0003723">
    <property type="term" value="F:RNA binding"/>
    <property type="evidence" value="ECO:0007669"/>
    <property type="project" value="InterPro"/>
</dbReference>
<dbReference type="PANTHER" id="PTHR13326">
    <property type="entry name" value="TRNA PSEUDOURIDINE SYNTHASE D"/>
    <property type="match status" value="1"/>
</dbReference>
<comment type="similarity">
    <text evidence="1">Belongs to the pseudouridine synthase TruD family.</text>
</comment>
<dbReference type="InterPro" id="IPR001656">
    <property type="entry name" value="PsdUridine_synth_TruD"/>
</dbReference>
<evidence type="ECO:0000313" key="8">
    <source>
        <dbReference type="Proteomes" id="UP001152759"/>
    </source>
</evidence>
<dbReference type="PROSITE" id="PS50984">
    <property type="entry name" value="TRUD"/>
    <property type="match status" value="1"/>
</dbReference>
<keyword evidence="3" id="KW-0413">Isomerase</keyword>
<evidence type="ECO:0000256" key="2">
    <source>
        <dbReference type="ARBA" id="ARBA00022694"/>
    </source>
</evidence>
<comment type="catalytic activity">
    <reaction evidence="4">
        <text>a uridine in tRNA = a pseudouridine in tRNA</text>
        <dbReference type="Rhea" id="RHEA:54572"/>
        <dbReference type="Rhea" id="RHEA-COMP:13339"/>
        <dbReference type="Rhea" id="RHEA-COMP:13934"/>
        <dbReference type="ChEBI" id="CHEBI:65314"/>
        <dbReference type="ChEBI" id="CHEBI:65315"/>
    </reaction>
</comment>
<evidence type="ECO:0000256" key="4">
    <source>
        <dbReference type="ARBA" id="ARBA00036943"/>
    </source>
</evidence>
<dbReference type="GO" id="GO:0008033">
    <property type="term" value="P:tRNA processing"/>
    <property type="evidence" value="ECO:0007669"/>
    <property type="project" value="UniProtKB-KW"/>
</dbReference>
<dbReference type="SUPFAM" id="SSF55120">
    <property type="entry name" value="Pseudouridine synthase"/>
    <property type="match status" value="1"/>
</dbReference>
<sequence length="745" mass="83328">MSNAVPVITLADEKSSKLSVDSTPLITLDADGDSSSATPVITLDECEPEVAEEPAKNDNEGCITLDAGQELPTEELDGTNGKRANSEELCSAKRPCDQIHSGLSEEDVGITQYVSSVPGFEAVIKQRYSDFQVNEIDLEGNIAKLTSLAAPPPEKKGEPTPADKEEILTVMSEENLKSLEEMIAANDKTKTILVNVTALAKEQRKKIHQLLKSVFRAKVFSNTVDKENEKFIEIGINSKIDDRWNRQTWTSGEYLHFILHKENMDHSQTVSLLAHLLRLKPNFISAAGTKDKRAKTTQWISVRRVKADRIANMRLRSIWCGHYCYKKEPLKLGDLRGNQFRIALRNVTADDGQINEVIESVKQRGFINYYGLQRFGSSVVAPTHVIGKTILQKNWKEAVELILKPRPREKNDPEMSEARNTWWNTRDTKAALRCLRKPQKSIEGNLLLALDKLGPTAYLNSLEKLPRCTALLYVHGYQSYVWNLIVSRRIEEFGLAPIAGDLVLADDIDLEVVTSREELLPEAILDPESEVTEESRSVIDSKTISFKDKTNADNSSNDPADGVLQTDSGTNEKENGENKSADDIKPRKLNVRKLTQEDLQTARMEDIIYPLPGHDIEYPDNVIGSWYKEILEQDNLTSASFKQSVKLFFTPGSYRKMMCIPKDVSWSIMKYNDVNENLILSDLEELKGLPTPKSEEGGSFKAITVKMCLPSSSYATMLLREITKSSTSTSHQASLTAKSMVAAET</sequence>
<dbReference type="GO" id="GO:0005634">
    <property type="term" value="C:nucleus"/>
    <property type="evidence" value="ECO:0007669"/>
    <property type="project" value="TreeGrafter"/>
</dbReference>
<dbReference type="NCBIfam" id="TIGR00094">
    <property type="entry name" value="tRNA_TruD_broad"/>
    <property type="match status" value="1"/>
</dbReference>
<gene>
    <name evidence="7" type="ORF">BEMITA_LOCUS6351</name>
</gene>
<dbReference type="Proteomes" id="UP001152759">
    <property type="component" value="Chromosome 3"/>
</dbReference>
<accession>A0A9P0F3G0</accession>
<evidence type="ECO:0000256" key="5">
    <source>
        <dbReference type="SAM" id="MobiDB-lite"/>
    </source>
</evidence>
<reference evidence="7" key="1">
    <citation type="submission" date="2021-12" db="EMBL/GenBank/DDBJ databases">
        <authorList>
            <person name="King R."/>
        </authorList>
    </citation>
    <scope>NUCLEOTIDE SEQUENCE</scope>
</reference>
<dbReference type="Pfam" id="PF01142">
    <property type="entry name" value="TruD"/>
    <property type="match status" value="1"/>
</dbReference>
<dbReference type="KEGG" id="btab:109030682"/>
<dbReference type="InterPro" id="IPR011760">
    <property type="entry name" value="PsdUridine_synth_TruD_insert"/>
</dbReference>
<evidence type="ECO:0000256" key="1">
    <source>
        <dbReference type="ARBA" id="ARBA00007953"/>
    </source>
</evidence>
<name>A0A9P0F3G0_BEMTA</name>
<dbReference type="InterPro" id="IPR042214">
    <property type="entry name" value="TruD_catalytic"/>
</dbReference>
<dbReference type="EMBL" id="OU963864">
    <property type="protein sequence ID" value="CAH0387324.1"/>
    <property type="molecule type" value="Genomic_DNA"/>
</dbReference>
<dbReference type="PANTHER" id="PTHR13326:SF31">
    <property type="entry name" value="PSEUDOURIDYLATE SYNTHASE 7 HOMOLOG"/>
    <property type="match status" value="1"/>
</dbReference>
<dbReference type="InterPro" id="IPR020103">
    <property type="entry name" value="PsdUridine_synth_cat_dom_sf"/>
</dbReference>
<evidence type="ECO:0000313" key="7">
    <source>
        <dbReference type="EMBL" id="CAH0387324.1"/>
    </source>
</evidence>
<keyword evidence="8" id="KW-1185">Reference proteome</keyword>
<feature type="domain" description="TRUD" evidence="6">
    <location>
        <begin position="365"/>
        <end position="660"/>
    </location>
</feature>
<evidence type="ECO:0000259" key="6">
    <source>
        <dbReference type="PROSITE" id="PS50984"/>
    </source>
</evidence>
<dbReference type="Gene3D" id="3.30.2350.20">
    <property type="entry name" value="TruD, catalytic domain"/>
    <property type="match status" value="2"/>
</dbReference>
<organism evidence="7 8">
    <name type="scientific">Bemisia tabaci</name>
    <name type="common">Sweetpotato whitefly</name>
    <name type="synonym">Aleurodes tabaci</name>
    <dbReference type="NCBI Taxonomy" id="7038"/>
    <lineage>
        <taxon>Eukaryota</taxon>
        <taxon>Metazoa</taxon>
        <taxon>Ecdysozoa</taxon>
        <taxon>Arthropoda</taxon>
        <taxon>Hexapoda</taxon>
        <taxon>Insecta</taxon>
        <taxon>Pterygota</taxon>
        <taxon>Neoptera</taxon>
        <taxon>Paraneoptera</taxon>
        <taxon>Hemiptera</taxon>
        <taxon>Sternorrhyncha</taxon>
        <taxon>Aleyrodoidea</taxon>
        <taxon>Aleyrodidae</taxon>
        <taxon>Aleyrodinae</taxon>
        <taxon>Bemisia</taxon>
    </lineage>
</organism>
<dbReference type="GO" id="GO:0009982">
    <property type="term" value="F:pseudouridine synthase activity"/>
    <property type="evidence" value="ECO:0007669"/>
    <property type="project" value="InterPro"/>
</dbReference>
<feature type="compositionally biased region" description="Basic and acidic residues" evidence="5">
    <location>
        <begin position="570"/>
        <end position="586"/>
    </location>
</feature>
<protein>
    <recommendedName>
        <fullName evidence="6">TRUD domain-containing protein</fullName>
    </recommendedName>
</protein>
<dbReference type="CDD" id="cd02576">
    <property type="entry name" value="PseudoU_synth_ScPUS7"/>
    <property type="match status" value="1"/>
</dbReference>
<dbReference type="AlphaFoldDB" id="A0A9P0F3G0"/>
<dbReference type="GO" id="GO:0001522">
    <property type="term" value="P:pseudouridine synthesis"/>
    <property type="evidence" value="ECO:0007669"/>
    <property type="project" value="InterPro"/>
</dbReference>